<name>A0A0H2Y928_YERPA</name>
<evidence type="ECO:0000313" key="3">
    <source>
        <dbReference type="Proteomes" id="UP000001971"/>
    </source>
</evidence>
<sequence>MSMVINLFFAVVSKKKIRRVGFDSRSPDQCLLTEIKFAGQPIERVELSYSNCIPHLIRGDIDAVIWNQEQIVPSEYLQSIKLQGDERYIQASQAVILIRPDNYPIKLLLERGINQTQLLRHQRAVQSGIVEPRY</sequence>
<dbReference type="SUPFAM" id="SSF53850">
    <property type="entry name" value="Periplasmic binding protein-like II"/>
    <property type="match status" value="1"/>
</dbReference>
<dbReference type="KEGG" id="ypa:YPA_2350"/>
<organism evidence="2 3">
    <name type="scientific">Yersinia pestis bv. Antiqua (strain Antiqua)</name>
    <dbReference type="NCBI Taxonomy" id="360102"/>
    <lineage>
        <taxon>Bacteria</taxon>
        <taxon>Pseudomonadati</taxon>
        <taxon>Pseudomonadota</taxon>
        <taxon>Gammaproteobacteria</taxon>
        <taxon>Enterobacterales</taxon>
        <taxon>Yersiniaceae</taxon>
        <taxon>Yersinia</taxon>
    </lineage>
</organism>
<dbReference type="EMBL" id="CP000308">
    <property type="protein sequence ID" value="ABG14315.1"/>
    <property type="molecule type" value="Genomic_DNA"/>
</dbReference>
<dbReference type="InterPro" id="IPR032791">
    <property type="entry name" value="YhfZ_C"/>
</dbReference>
<proteinExistence type="predicted"/>
<accession>A0A0H2Y928</accession>
<dbReference type="Pfam" id="PF14503">
    <property type="entry name" value="YhfZ_C"/>
    <property type="match status" value="1"/>
</dbReference>
<evidence type="ECO:0000313" key="2">
    <source>
        <dbReference type="EMBL" id="ABG14315.1"/>
    </source>
</evidence>
<protein>
    <recommendedName>
        <fullName evidence="1">Uncharacterized protein YhfZ C-terminal domain-containing protein</fullName>
    </recommendedName>
</protein>
<dbReference type="AlphaFoldDB" id="A0A0H2Y928"/>
<dbReference type="Proteomes" id="UP000001971">
    <property type="component" value="Chromosome"/>
</dbReference>
<reference evidence="2 3" key="1">
    <citation type="journal article" date="2006" name="J. Bacteriol.">
        <title>Complete genome sequence of Yersinia pestis strains Antiqua and Nepal516: evidence of gene reduction in an emerging pathogen.</title>
        <authorList>
            <person name="Chain P.S."/>
            <person name="Hu P."/>
            <person name="Malfatti S.A."/>
            <person name="Radnedge L."/>
            <person name="Larimer F."/>
            <person name="Vergez L.M."/>
            <person name="Worsham P."/>
            <person name="Chu M.C."/>
            <person name="Andersen G.L."/>
        </authorList>
    </citation>
    <scope>NUCLEOTIDE SEQUENCE [LARGE SCALE GENOMIC DNA]</scope>
    <source>
        <strain evidence="2 3">Antiqua</strain>
    </source>
</reference>
<feature type="domain" description="Uncharacterised protein YhfZ C-terminal" evidence="1">
    <location>
        <begin position="7"/>
        <end position="134"/>
    </location>
</feature>
<evidence type="ECO:0000259" key="1">
    <source>
        <dbReference type="Pfam" id="PF14503"/>
    </source>
</evidence>
<dbReference type="Gene3D" id="3.40.190.10">
    <property type="entry name" value="Periplasmic binding protein-like II"/>
    <property type="match status" value="1"/>
</dbReference>
<gene>
    <name evidence="2" type="ordered locus">YPA_2350</name>
</gene>